<comment type="caution">
    <text evidence="1">The sequence shown here is derived from an EMBL/GenBank/DDBJ whole genome shotgun (WGS) entry which is preliminary data.</text>
</comment>
<keyword evidence="2" id="KW-1185">Reference proteome</keyword>
<sequence>MSQSRKQKLEEKEDVTSFLETKSINSKSLIQDESPDFVIEYEGLNLGIEHQRLFQPKDREDLVPQNQEALKDKVLLKAKSKYNDKSETNVLVFVDFEEVQTYNRIKFKLSNKDVEKLSDQISLLVHFNNRKSESKVLLNKKFFNSIKDEIKVDERIKAITIWNNDSYGRSSFERVRGGKIPISSPEFLQKKILKKDQKVTEYYQKCDLIWLLLVVKPLTFERSFDLLDSNKFLSKNYESNFDKVFLFTRDTQSIYELK</sequence>
<accession>A0A9X2L5C3</accession>
<proteinExistence type="predicted"/>
<evidence type="ECO:0000313" key="2">
    <source>
        <dbReference type="Proteomes" id="UP001139125"/>
    </source>
</evidence>
<dbReference type="EMBL" id="JANDBC010000003">
    <property type="protein sequence ID" value="MCP9292639.1"/>
    <property type="molecule type" value="Genomic_DNA"/>
</dbReference>
<dbReference type="RefSeq" id="WP_255135536.1">
    <property type="nucleotide sequence ID" value="NZ_JANDBC010000003.1"/>
</dbReference>
<reference evidence="1" key="1">
    <citation type="submission" date="2022-06" db="EMBL/GenBank/DDBJ databases">
        <title>Gracilimonas sp. CAU 1638 isolated from sea sediment.</title>
        <authorList>
            <person name="Kim W."/>
        </authorList>
    </citation>
    <scope>NUCLEOTIDE SEQUENCE</scope>
    <source>
        <strain evidence="1">CAU 1638</strain>
    </source>
</reference>
<name>A0A9X2L5C3_9BACT</name>
<evidence type="ECO:0000313" key="1">
    <source>
        <dbReference type="EMBL" id="MCP9292639.1"/>
    </source>
</evidence>
<gene>
    <name evidence="1" type="ORF">NM125_13705</name>
</gene>
<protein>
    <submittedName>
        <fullName evidence="1">Uncharacterized protein</fullName>
    </submittedName>
</protein>
<organism evidence="1 2">
    <name type="scientific">Gracilimonas sediminicola</name>
    <dbReference type="NCBI Taxonomy" id="2952158"/>
    <lineage>
        <taxon>Bacteria</taxon>
        <taxon>Pseudomonadati</taxon>
        <taxon>Balneolota</taxon>
        <taxon>Balneolia</taxon>
        <taxon>Balneolales</taxon>
        <taxon>Balneolaceae</taxon>
        <taxon>Gracilimonas</taxon>
    </lineage>
</organism>
<dbReference type="Proteomes" id="UP001139125">
    <property type="component" value="Unassembled WGS sequence"/>
</dbReference>
<dbReference type="AlphaFoldDB" id="A0A9X2L5C3"/>